<accession>A0ABQ5JTG0</accession>
<sequence length="661" mass="74407">MTPSLTKVDEELVRIAQLIVGSIVPFYSWIPGTCIPENEREQWEREEKERKEKEAAQSQTKELEKVKKQVKSSNLTGRVTARSGRITARSGRSSTMSMRSDGSMSRRSEDGLMSHRGGTTHRSLEDSPSQSVLGESTVAPTGPVMNRNTYPPFPAIAPKSIFKFHVQLQQRERDKSKKLSPEFRKWQMSMAAKPEYINLIEQQIGEINALNADFRASANRYIASWEQHEFLWKRNKEQVMEQFVAKEPALSDFDAELANYYRFIVDNVTAVNQNGDQDEVKALLSSSFEELSSKDDSSSAIGHQLSEFRQKIEGSRHSQGTEISLPPVDDAKDYAVVNFVEVHPRSLANSVVQHAYKWMVAHLCVVMNLWRPKLRKLSNQFDDLRSRLVQTPETLEELQDVLSAISFIRKNHMLIELDCDAVVEGYRLLRIYGYERRARKSLDDLKKDVLTEHGTAAERRAALTPGALGSSAGDCASKAIYVRPKILMKHGIISAGIGSGDAKRVRVDDKACEFIHVTVPEMTHGLSIGEQWLDLRHLAEKVDIDIVPTKMGFCKQTQKNSLDFLAVCISTARQLIHTGPAAVIADKVDVRKKDAVSSQIKGFRDRTKEKKKELGVDADEHYDESDDIVDAPKGVAGIIDGDSIVKAETREEEDQRLLIEQ</sequence>
<comment type="caution">
    <text evidence="2">The sequence shown here is derived from an EMBL/GenBank/DDBJ whole genome shotgun (WGS) entry which is preliminary data.</text>
</comment>
<dbReference type="Proteomes" id="UP001057375">
    <property type="component" value="Unassembled WGS sequence"/>
</dbReference>
<name>A0ABQ5JTG0_9EUKA</name>
<dbReference type="PANTHER" id="PTHR46961:SF12">
    <property type="entry name" value="DYNEIN AXONEMAL HEAVY CHAIN 10"/>
    <property type="match status" value="1"/>
</dbReference>
<dbReference type="InterPro" id="IPR026983">
    <property type="entry name" value="DHC"/>
</dbReference>
<feature type="compositionally biased region" description="Low complexity" evidence="1">
    <location>
        <begin position="89"/>
        <end position="103"/>
    </location>
</feature>
<organism evidence="2 3">
    <name type="scientific">Aduncisulcus paluster</name>
    <dbReference type="NCBI Taxonomy" id="2918883"/>
    <lineage>
        <taxon>Eukaryota</taxon>
        <taxon>Metamonada</taxon>
        <taxon>Carpediemonas-like organisms</taxon>
        <taxon>Aduncisulcus</taxon>
    </lineage>
</organism>
<feature type="compositionally biased region" description="Basic and acidic residues" evidence="1">
    <location>
        <begin position="40"/>
        <end position="67"/>
    </location>
</feature>
<dbReference type="EMBL" id="BQXS01011764">
    <property type="protein sequence ID" value="GKT16508.1"/>
    <property type="molecule type" value="Genomic_DNA"/>
</dbReference>
<reference evidence="2" key="1">
    <citation type="submission" date="2022-03" db="EMBL/GenBank/DDBJ databases">
        <title>Draft genome sequence of Aduncisulcus paluster, a free-living microaerophilic Fornicata.</title>
        <authorList>
            <person name="Yuyama I."/>
            <person name="Kume K."/>
            <person name="Tamura T."/>
            <person name="Inagaki Y."/>
            <person name="Hashimoto T."/>
        </authorList>
    </citation>
    <scope>NUCLEOTIDE SEQUENCE</scope>
    <source>
        <strain evidence="2">NY0171</strain>
    </source>
</reference>
<keyword evidence="2" id="KW-0282">Flagellum</keyword>
<evidence type="ECO:0000313" key="3">
    <source>
        <dbReference type="Proteomes" id="UP001057375"/>
    </source>
</evidence>
<feature type="non-terminal residue" evidence="2">
    <location>
        <position position="661"/>
    </location>
</feature>
<feature type="compositionally biased region" description="Basic and acidic residues" evidence="1">
    <location>
        <begin position="104"/>
        <end position="113"/>
    </location>
</feature>
<protein>
    <submittedName>
        <fullName evidence="2">Dynein-1-alpha heavy chain, flagellar inner arm I1 complex</fullName>
    </submittedName>
</protein>
<evidence type="ECO:0000256" key="1">
    <source>
        <dbReference type="SAM" id="MobiDB-lite"/>
    </source>
</evidence>
<dbReference type="PANTHER" id="PTHR46961">
    <property type="entry name" value="DYNEIN HEAVY CHAIN 1, AXONEMAL-LIKE PROTEIN"/>
    <property type="match status" value="1"/>
</dbReference>
<keyword evidence="3" id="KW-1185">Reference proteome</keyword>
<feature type="region of interest" description="Disordered" evidence="1">
    <location>
        <begin position="40"/>
        <end position="146"/>
    </location>
</feature>
<keyword evidence="2" id="KW-0966">Cell projection</keyword>
<keyword evidence="2" id="KW-0969">Cilium</keyword>
<proteinExistence type="predicted"/>
<gene>
    <name evidence="2" type="ORF">ADUPG1_010928</name>
</gene>
<evidence type="ECO:0000313" key="2">
    <source>
        <dbReference type="EMBL" id="GKT16508.1"/>
    </source>
</evidence>